<dbReference type="Proteomes" id="UP000014629">
    <property type="component" value="Unassembled WGS sequence"/>
</dbReference>
<evidence type="ECO:0000313" key="2">
    <source>
        <dbReference type="Proteomes" id="UP000014629"/>
    </source>
</evidence>
<dbReference type="AlphaFoldDB" id="S3ZK51"/>
<accession>S3ZK51</accession>
<evidence type="ECO:0000313" key="1">
    <source>
        <dbReference type="EMBL" id="EPH43114.1"/>
    </source>
</evidence>
<dbReference type="PATRIC" id="fig|1286094.4.peg.3763"/>
<dbReference type="EMBL" id="AOPZ01000180">
    <property type="protein sequence ID" value="EPH43114.1"/>
    <property type="molecule type" value="Genomic_DNA"/>
</dbReference>
<sequence length="39" mass="4110">MIPAQRREPLRDRVRSAVFGSDGAGISELAARSARLAAG</sequence>
<name>S3ZK51_9ACTN</name>
<gene>
    <name evidence="1" type="ORF">STRAU_3809</name>
</gene>
<protein>
    <submittedName>
        <fullName evidence="1">Uncharacterized protein</fullName>
    </submittedName>
</protein>
<comment type="caution">
    <text evidence="1">The sequence shown here is derived from an EMBL/GenBank/DDBJ whole genome shotgun (WGS) entry which is preliminary data.</text>
</comment>
<keyword evidence="2" id="KW-1185">Reference proteome</keyword>
<organism evidence="1 2">
    <name type="scientific">Streptomyces aurantiacus JA 4570</name>
    <dbReference type="NCBI Taxonomy" id="1286094"/>
    <lineage>
        <taxon>Bacteria</taxon>
        <taxon>Bacillati</taxon>
        <taxon>Actinomycetota</taxon>
        <taxon>Actinomycetes</taxon>
        <taxon>Kitasatosporales</taxon>
        <taxon>Streptomycetaceae</taxon>
        <taxon>Streptomyces</taxon>
        <taxon>Streptomyces aurantiacus group</taxon>
    </lineage>
</organism>
<proteinExistence type="predicted"/>
<reference evidence="1 2" key="1">
    <citation type="submission" date="2013-02" db="EMBL/GenBank/DDBJ databases">
        <title>Draft Genome Sequence of Streptomyces aurantiacus, Which Produces Setomimycin.</title>
        <authorList>
            <person name="Gruening B.A."/>
            <person name="Praeg A."/>
            <person name="Erxleben A."/>
            <person name="Guenther S."/>
            <person name="Mueller M."/>
        </authorList>
    </citation>
    <scope>NUCLEOTIDE SEQUENCE [LARGE SCALE GENOMIC DNA]</scope>
    <source>
        <strain evidence="1 2">JA 4570</strain>
    </source>
</reference>